<proteinExistence type="predicted"/>
<accession>A0ABT5L834</accession>
<comment type="caution">
    <text evidence="2">The sequence shown here is derived from an EMBL/GenBank/DDBJ whole genome shotgun (WGS) entry which is preliminary data.</text>
</comment>
<keyword evidence="1" id="KW-1133">Transmembrane helix</keyword>
<gene>
    <name evidence="2" type="ORF">M8044_000062</name>
</gene>
<protein>
    <submittedName>
        <fullName evidence="2">Uncharacterized protein</fullName>
    </submittedName>
</protein>
<reference evidence="2 3" key="1">
    <citation type="journal article" date="2023" name="Plant">
        <title>Draft Genome Sequence Resource of CBPPT1, a 'Candidatus Phytoplasma trifolii'-Related Strain Associated with Potato Purple Top Disease in the Columbia Basin, U.S.A.</title>
        <authorList>
            <person name="Wei W."/>
            <person name="Shao J."/>
            <person name="Bottner-Parker K.D."/>
            <person name="Zhao Y."/>
        </authorList>
    </citation>
    <scope>NUCLEOTIDE SEQUENCE [LARGE SCALE GENOMIC DNA]</scope>
    <source>
        <strain evidence="2 3">CBPPT1</strain>
    </source>
</reference>
<feature type="transmembrane region" description="Helical" evidence="1">
    <location>
        <begin position="7"/>
        <end position="24"/>
    </location>
</feature>
<keyword evidence="1" id="KW-0472">Membrane</keyword>
<sequence>MLKNFKIVFFIILKYFLLFINFYFNNVVF</sequence>
<dbReference type="Proteomes" id="UP001221763">
    <property type="component" value="Unassembled WGS sequence"/>
</dbReference>
<organism evidence="2 3">
    <name type="scientific">Columbia Basin potato purple top phytoplasma</name>
    <dbReference type="NCBI Taxonomy" id="307134"/>
    <lineage>
        <taxon>Bacteria</taxon>
        <taxon>Bacillati</taxon>
        <taxon>Mycoplasmatota</taxon>
        <taxon>Mollicutes</taxon>
        <taxon>Acholeplasmatales</taxon>
        <taxon>Acholeplasmataceae</taxon>
        <taxon>Candidatus Phytoplasma</taxon>
        <taxon>16SrVI (Clover proliferation group)</taxon>
    </lineage>
</organism>
<name>A0ABT5L834_9MOLU</name>
<keyword evidence="3" id="KW-1185">Reference proteome</keyword>
<dbReference type="EMBL" id="JANHJP010000001">
    <property type="protein sequence ID" value="MDC9031843.1"/>
    <property type="molecule type" value="Genomic_DNA"/>
</dbReference>
<keyword evidence="1" id="KW-0812">Transmembrane</keyword>
<evidence type="ECO:0000313" key="3">
    <source>
        <dbReference type="Proteomes" id="UP001221763"/>
    </source>
</evidence>
<evidence type="ECO:0000313" key="2">
    <source>
        <dbReference type="EMBL" id="MDC9031843.1"/>
    </source>
</evidence>
<evidence type="ECO:0000256" key="1">
    <source>
        <dbReference type="SAM" id="Phobius"/>
    </source>
</evidence>